<accession>A0A7C1SGT5</accession>
<organism evidence="2">
    <name type="scientific">candidate division WOR-3 bacterium</name>
    <dbReference type="NCBI Taxonomy" id="2052148"/>
    <lineage>
        <taxon>Bacteria</taxon>
        <taxon>Bacteria division WOR-3</taxon>
    </lineage>
</organism>
<evidence type="ECO:0000313" key="2">
    <source>
        <dbReference type="EMBL" id="HEA87147.1"/>
    </source>
</evidence>
<name>A0A7C1SGT5_UNCW3</name>
<protein>
    <submittedName>
        <fullName evidence="2">PorV/PorQ family protein</fullName>
    </submittedName>
</protein>
<comment type="caution">
    <text evidence="2">The sequence shown here is derived from an EMBL/GenBank/DDBJ whole genome shotgun (WGS) entry which is preliminary data.</text>
</comment>
<dbReference type="Gene3D" id="2.40.160.60">
    <property type="entry name" value="Outer membrane protein transport protein (OMPP1/FadL/TodX)"/>
    <property type="match status" value="1"/>
</dbReference>
<dbReference type="EMBL" id="DSTU01000007">
    <property type="protein sequence ID" value="HFJ54183.1"/>
    <property type="molecule type" value="Genomic_DNA"/>
</dbReference>
<dbReference type="AlphaFoldDB" id="A0A7C1SGT5"/>
<keyword evidence="1" id="KW-0732">Signal</keyword>
<sequence length="300" mass="31536">MMVILIMLGLISASPATGTATFDFLLIAPTAREAVVGSFHPAAGSGAFAFYYNPAQLLASTAPEAQFSYINYPAGVNAGSAAYRQLVAQGRGFGAGFYYLNSGTMKRTNEQGEELGTFGVSFASLKIAGAQTVADRIDIGLSLNGLYGSIDTFFTVGVAGDAGAVYRLPDYHLSIGAGVRNLGLQIKPFGDYRDPLPFDIALGAAWQPVPALSLGVGVHKSSTDRFRFGCGVEGWAGSNIILRAGYDSRGSDWNDGTLGGLLAGFAAGLGIRYDRYQVDYSFLPMGVLGFSHRLSLGFSL</sequence>
<proteinExistence type="predicted"/>
<dbReference type="EMBL" id="DSLG01000004">
    <property type="protein sequence ID" value="HEA87147.1"/>
    <property type="molecule type" value="Genomic_DNA"/>
</dbReference>
<dbReference type="SUPFAM" id="SSF56935">
    <property type="entry name" value="Porins"/>
    <property type="match status" value="1"/>
</dbReference>
<reference evidence="2" key="1">
    <citation type="journal article" date="2020" name="mSystems">
        <title>Genome- and Community-Level Interaction Insights into Carbon Utilization and Element Cycling Functions of Hydrothermarchaeota in Hydrothermal Sediment.</title>
        <authorList>
            <person name="Zhou Z."/>
            <person name="Liu Y."/>
            <person name="Xu W."/>
            <person name="Pan J."/>
            <person name="Luo Z.H."/>
            <person name="Li M."/>
        </authorList>
    </citation>
    <scope>NUCLEOTIDE SEQUENCE [LARGE SCALE GENOMIC DNA]</scope>
    <source>
        <strain evidence="2">SpSt-265</strain>
        <strain evidence="3">SpSt-465</strain>
    </source>
</reference>
<evidence type="ECO:0000256" key="1">
    <source>
        <dbReference type="SAM" id="SignalP"/>
    </source>
</evidence>
<feature type="signal peptide" evidence="1">
    <location>
        <begin position="1"/>
        <end position="18"/>
    </location>
</feature>
<dbReference type="NCBIfam" id="NF033709">
    <property type="entry name" value="PorV_fam"/>
    <property type="match status" value="1"/>
</dbReference>
<gene>
    <name evidence="2" type="ORF">ENP94_03960</name>
    <name evidence="3" type="ORF">ENS16_05785</name>
</gene>
<evidence type="ECO:0000313" key="3">
    <source>
        <dbReference type="EMBL" id="HFJ54183.1"/>
    </source>
</evidence>
<feature type="chain" id="PRO_5039870582" evidence="1">
    <location>
        <begin position="19"/>
        <end position="300"/>
    </location>
</feature>